<sequence length="40" mass="4640">MTILRLQFNDKPITKWKMGIQRLLISLPGLDQVLEAEEIS</sequence>
<accession>A0A5K1BYF1</accession>
<dbReference type="EMBL" id="LR721781">
    <property type="protein sequence ID" value="VVW19130.1"/>
    <property type="molecule type" value="Genomic_DNA"/>
</dbReference>
<evidence type="ECO:0000313" key="1">
    <source>
        <dbReference type="EMBL" id="VVW19130.1"/>
    </source>
</evidence>
<proteinExistence type="predicted"/>
<dbReference type="AlphaFoldDB" id="A0A5K1BYF1"/>
<gene>
    <name evidence="1" type="ORF">NYM_LOCUS15875</name>
</gene>
<name>A0A5K1BYF1_9MAGN</name>
<organism evidence="1">
    <name type="scientific">Nymphaea colorata</name>
    <name type="common">pocket water lily</name>
    <dbReference type="NCBI Taxonomy" id="210225"/>
    <lineage>
        <taxon>Eukaryota</taxon>
        <taxon>Viridiplantae</taxon>
        <taxon>Streptophyta</taxon>
        <taxon>Embryophyta</taxon>
        <taxon>Tracheophyta</taxon>
        <taxon>Spermatophyta</taxon>
        <taxon>Magnoliopsida</taxon>
        <taxon>Nymphaeales</taxon>
        <taxon>Nymphaeaceae</taxon>
        <taxon>Nymphaea</taxon>
    </lineage>
</organism>
<protein>
    <submittedName>
        <fullName evidence="1">Uncharacterized protein</fullName>
    </submittedName>
</protein>
<reference evidence="1" key="1">
    <citation type="submission" date="2019-09" db="EMBL/GenBank/DDBJ databases">
        <authorList>
            <person name="Zhang L."/>
        </authorList>
    </citation>
    <scope>NUCLEOTIDE SEQUENCE</scope>
</reference>